<evidence type="ECO:0000313" key="1">
    <source>
        <dbReference type="EMBL" id="AUX45718.1"/>
    </source>
</evidence>
<dbReference type="RefSeq" id="WP_234022738.1">
    <property type="nucleotide sequence ID" value="NZ_CP012673.1"/>
</dbReference>
<dbReference type="AlphaFoldDB" id="A0A2L0F2B3"/>
<proteinExistence type="predicted"/>
<organism evidence="1 2">
    <name type="scientific">Sorangium cellulosum</name>
    <name type="common">Polyangium cellulosum</name>
    <dbReference type="NCBI Taxonomy" id="56"/>
    <lineage>
        <taxon>Bacteria</taxon>
        <taxon>Pseudomonadati</taxon>
        <taxon>Myxococcota</taxon>
        <taxon>Polyangia</taxon>
        <taxon>Polyangiales</taxon>
        <taxon>Polyangiaceae</taxon>
        <taxon>Sorangium</taxon>
    </lineage>
</organism>
<sequence>MSQAISVSPSMTRYFQEVVDEALRVRNVAATEAASSYLVSLLCAFAHPDEHAGSTFNQPLTFLLRDALEATGAERFQRLRNLGDGVLYAVGFFGGHIELKGIDRGYVVGVGSTAYHHAAAMLRLNARVGQGPDVLSELAEKFERFVSVLNDVADGTMASSARDERSVLRLYERWLRTGSSRLADELGARGLVPSRGTGGLN</sequence>
<reference evidence="1 2" key="1">
    <citation type="submission" date="2015-09" db="EMBL/GenBank/DDBJ databases">
        <title>Sorangium comparison.</title>
        <authorList>
            <person name="Zaburannyi N."/>
            <person name="Bunk B."/>
            <person name="Overmann J."/>
            <person name="Mueller R."/>
        </authorList>
    </citation>
    <scope>NUCLEOTIDE SEQUENCE [LARGE SCALE GENOMIC DNA]</scope>
    <source>
        <strain evidence="1 2">So ce26</strain>
    </source>
</reference>
<name>A0A2L0F2B3_SORCE</name>
<gene>
    <name evidence="1" type="ORF">SOCE26_072140</name>
</gene>
<evidence type="ECO:0000313" key="2">
    <source>
        <dbReference type="Proteomes" id="UP000238348"/>
    </source>
</evidence>
<accession>A0A2L0F2B3</accession>
<protein>
    <submittedName>
        <fullName evidence="1">Uncharacterized protein</fullName>
    </submittedName>
</protein>
<dbReference type="EMBL" id="CP012673">
    <property type="protein sequence ID" value="AUX45718.1"/>
    <property type="molecule type" value="Genomic_DNA"/>
</dbReference>
<dbReference type="Proteomes" id="UP000238348">
    <property type="component" value="Chromosome"/>
</dbReference>